<evidence type="ECO:0000256" key="3">
    <source>
        <dbReference type="SAM" id="Coils"/>
    </source>
</evidence>
<feature type="compositionally biased region" description="Pro residues" evidence="4">
    <location>
        <begin position="297"/>
        <end position="321"/>
    </location>
</feature>
<reference evidence="5 6" key="1">
    <citation type="journal article" date="2014" name="Nat. Commun.">
        <title>Klebsormidium flaccidum genome reveals primary factors for plant terrestrial adaptation.</title>
        <authorList>
            <person name="Hori K."/>
            <person name="Maruyama F."/>
            <person name="Fujisawa T."/>
            <person name="Togashi T."/>
            <person name="Yamamoto N."/>
            <person name="Seo M."/>
            <person name="Sato S."/>
            <person name="Yamada T."/>
            <person name="Mori H."/>
            <person name="Tajima N."/>
            <person name="Moriyama T."/>
            <person name="Ikeuchi M."/>
            <person name="Watanabe M."/>
            <person name="Wada H."/>
            <person name="Kobayashi K."/>
            <person name="Saito M."/>
            <person name="Masuda T."/>
            <person name="Sasaki-Sekimoto Y."/>
            <person name="Mashiguchi K."/>
            <person name="Awai K."/>
            <person name="Shimojima M."/>
            <person name="Masuda S."/>
            <person name="Iwai M."/>
            <person name="Nobusawa T."/>
            <person name="Narise T."/>
            <person name="Kondo S."/>
            <person name="Saito H."/>
            <person name="Sato R."/>
            <person name="Murakawa M."/>
            <person name="Ihara Y."/>
            <person name="Oshima-Yamada Y."/>
            <person name="Ohtaka K."/>
            <person name="Satoh M."/>
            <person name="Sonobe K."/>
            <person name="Ishii M."/>
            <person name="Ohtani R."/>
            <person name="Kanamori-Sato M."/>
            <person name="Honoki R."/>
            <person name="Miyazaki D."/>
            <person name="Mochizuki H."/>
            <person name="Umetsu J."/>
            <person name="Higashi K."/>
            <person name="Shibata D."/>
            <person name="Kamiya Y."/>
            <person name="Sato N."/>
            <person name="Nakamura Y."/>
            <person name="Tabata S."/>
            <person name="Ida S."/>
            <person name="Kurokawa K."/>
            <person name="Ohta H."/>
        </authorList>
    </citation>
    <scope>NUCLEOTIDE SEQUENCE [LARGE SCALE GENOMIC DNA]</scope>
    <source>
        <strain evidence="5 6">NIES-2285</strain>
    </source>
</reference>
<evidence type="ECO:0000256" key="1">
    <source>
        <dbReference type="ARBA" id="ARBA00022737"/>
    </source>
</evidence>
<feature type="region of interest" description="Disordered" evidence="4">
    <location>
        <begin position="396"/>
        <end position="492"/>
    </location>
</feature>
<dbReference type="STRING" id="105231.A0A1Y1IPY9"/>
<proteinExistence type="predicted"/>
<name>A0A1Y1IPY9_KLENI</name>
<protein>
    <submittedName>
        <fullName evidence="5">Uncharacterized protein</fullName>
    </submittedName>
</protein>
<dbReference type="SUPFAM" id="SSF48452">
    <property type="entry name" value="TPR-like"/>
    <property type="match status" value="2"/>
</dbReference>
<gene>
    <name evidence="5" type="ORF">KFL_011270010</name>
</gene>
<evidence type="ECO:0000313" key="6">
    <source>
        <dbReference type="Proteomes" id="UP000054558"/>
    </source>
</evidence>
<accession>A0A1Y1IPY9</accession>
<evidence type="ECO:0000256" key="2">
    <source>
        <dbReference type="ARBA" id="ARBA00022803"/>
    </source>
</evidence>
<feature type="region of interest" description="Disordered" evidence="4">
    <location>
        <begin position="510"/>
        <end position="530"/>
    </location>
</feature>
<organism evidence="5 6">
    <name type="scientific">Klebsormidium nitens</name>
    <name type="common">Green alga</name>
    <name type="synonym">Ulothrix nitens</name>
    <dbReference type="NCBI Taxonomy" id="105231"/>
    <lineage>
        <taxon>Eukaryota</taxon>
        <taxon>Viridiplantae</taxon>
        <taxon>Streptophyta</taxon>
        <taxon>Klebsormidiophyceae</taxon>
        <taxon>Klebsormidiales</taxon>
        <taxon>Klebsormidiaceae</taxon>
        <taxon>Klebsormidium</taxon>
    </lineage>
</organism>
<feature type="compositionally biased region" description="Pro residues" evidence="4">
    <location>
        <begin position="331"/>
        <end position="341"/>
    </location>
</feature>
<evidence type="ECO:0000313" key="5">
    <source>
        <dbReference type="EMBL" id="GAQ92764.1"/>
    </source>
</evidence>
<feature type="compositionally biased region" description="Low complexity" evidence="4">
    <location>
        <begin position="342"/>
        <end position="354"/>
    </location>
</feature>
<sequence>MVSYPNLEDGGEHITKAIFDKASPFPVDLDAIYKWIGYSRKDSAVRKLRESFVENKDYCHAKIGSGPNPDKYSLSRSRFEMLAIQAKGEVGRRYQQYFQALETEYTRLYTCVTSKRKAECQGGSSKRQRLDETTPLEDLSKYRQEGEDAVLQLTEQLKRRDAELCFIDKLTDAKRQAAIKQDIANGVQEEAHAAEAALWCAREALEAAEETLRAAAEKAQCAREDLQAAEETLRVAVEKARVAHCEAEGKQRAVSEICRQGPHGLGGPAVVPGPGAPDQGPSADSALKSQESRIPGTPAPGPAPTPDLNPVPAPASPPGPAPTTALADIPAPAPASGPAPAGPSSGPAHAPGPSTVTTFPGASAPDAGKRNRTQDCPCSPQTIEQGAIVIPVREAEHAVQVSPEHPAQPAPDDELAEAAAQPVQRPPEDELAEAAAQPVQRPPEDELAEAAAQPVQRPPEDELAEAAAQPVQRAPEDEVAQAPSAPPVQPAREAGLGQAPLAQLYQAREDKVAQVPPAQPVEPALETPPAQLGLTGQPALCPAAVADQWMASWEQELTAFRLKHRRDPGAWLSSFDLLLPFLRLLQDRIPSFYSLGNLEPEHDSLANKLCKGKRKWGGERYMGGWFHLKNHYAFLLIDLDTKRAEYFDSYGVGLDPDMRAWVESETGCEVISARTRHQFGERECLVYCCYFVKERLLRETFGLPYGASFEDFEADRFVAAESSFRSCLQEREKTGEGVEAEDIYNLANTLSHKAFALTAEARRQTLEEAQSLLEPVMPGNDLRDYWDLAAELCRRLGVGEERDACDVICNGYPGVLFANKYNKSRIRCACYDCGGTQPSMSLKDFARHAQYDGGAVQRLLPGGLDGVSQPPYQADRDKADKLYGMEEYTAALGHYQNILTKVESDIEKVLTLGDIGVCLYYLNRDKEAEPIQRRALAIAETALGMEHEETGLAAANLARTVCVITKKEKEEALRLSRYEEALHLFQRALDVKEMTLMTREGKLALADALEEVGECLNLLGSGEQAEPYLRRCLVIRTEEIGGSSAHAASRICPVLPVISDTARLEALESNIWKRLAARKQAVNVFQTTEATSSRSHIDCVTREAVKAPPTTKATNFSSST</sequence>
<dbReference type="Gene3D" id="1.25.40.10">
    <property type="entry name" value="Tetratricopeptide repeat domain"/>
    <property type="match status" value="1"/>
</dbReference>
<feature type="compositionally biased region" description="Low complexity" evidence="4">
    <location>
        <begin position="513"/>
        <end position="524"/>
    </location>
</feature>
<keyword evidence="1" id="KW-0677">Repeat</keyword>
<feature type="coiled-coil region" evidence="3">
    <location>
        <begin position="198"/>
        <end position="239"/>
    </location>
</feature>
<feature type="compositionally biased region" description="Low complexity" evidence="4">
    <location>
        <begin position="268"/>
        <end position="281"/>
    </location>
</feature>
<keyword evidence="2" id="KW-0802">TPR repeat</keyword>
<dbReference type="Proteomes" id="UP000054558">
    <property type="component" value="Unassembled WGS sequence"/>
</dbReference>
<evidence type="ECO:0000256" key="4">
    <source>
        <dbReference type="SAM" id="MobiDB-lite"/>
    </source>
</evidence>
<dbReference type="AlphaFoldDB" id="A0A1Y1IPY9"/>
<keyword evidence="3" id="KW-0175">Coiled coil</keyword>
<dbReference type="PANTHER" id="PTHR45641:SF19">
    <property type="entry name" value="NEPHROCYSTIN-3"/>
    <property type="match status" value="1"/>
</dbReference>
<dbReference type="EMBL" id="DF238076">
    <property type="protein sequence ID" value="GAQ92764.1"/>
    <property type="molecule type" value="Genomic_DNA"/>
</dbReference>
<dbReference type="InterPro" id="IPR011990">
    <property type="entry name" value="TPR-like_helical_dom_sf"/>
</dbReference>
<dbReference type="OrthoDB" id="771227at2759"/>
<dbReference type="PANTHER" id="PTHR45641">
    <property type="entry name" value="TETRATRICOPEPTIDE REPEAT PROTEIN (AFU_ORTHOLOGUE AFUA_6G03870)"/>
    <property type="match status" value="1"/>
</dbReference>
<keyword evidence="6" id="KW-1185">Reference proteome</keyword>
<feature type="region of interest" description="Disordered" evidence="4">
    <location>
        <begin position="264"/>
        <end position="380"/>
    </location>
</feature>
<feature type="non-terminal residue" evidence="5">
    <location>
        <position position="1120"/>
    </location>
</feature>